<dbReference type="EMBL" id="SJPN01000003">
    <property type="protein sequence ID" value="TWU05011.1"/>
    <property type="molecule type" value="Genomic_DNA"/>
</dbReference>
<dbReference type="SUPFAM" id="SSF82693">
    <property type="entry name" value="Multidrug efflux transporter AcrB pore domain, PN1, PN2, PC1 and PC2 subdomains"/>
    <property type="match status" value="2"/>
</dbReference>
<feature type="transmembrane region" description="Helical" evidence="1">
    <location>
        <begin position="514"/>
        <end position="544"/>
    </location>
</feature>
<feature type="transmembrane region" description="Helical" evidence="1">
    <location>
        <begin position="465"/>
        <end position="493"/>
    </location>
</feature>
<dbReference type="Gene3D" id="3.30.2090.10">
    <property type="entry name" value="Multidrug efflux transporter AcrB TolC docking domain, DN and DC subdomains"/>
    <property type="match status" value="2"/>
</dbReference>
<name>A0A5C6B0B1_9BACT</name>
<feature type="transmembrane region" description="Helical" evidence="1">
    <location>
        <begin position="363"/>
        <end position="382"/>
    </location>
</feature>
<dbReference type="GO" id="GO:0042910">
    <property type="term" value="F:xenobiotic transmembrane transporter activity"/>
    <property type="evidence" value="ECO:0007669"/>
    <property type="project" value="TreeGrafter"/>
</dbReference>
<keyword evidence="3" id="KW-1185">Reference proteome</keyword>
<dbReference type="InterPro" id="IPR001036">
    <property type="entry name" value="Acrflvin-R"/>
</dbReference>
<dbReference type="Gene3D" id="3.30.70.1320">
    <property type="entry name" value="Multidrug efflux transporter AcrB pore domain like"/>
    <property type="match status" value="1"/>
</dbReference>
<dbReference type="GO" id="GO:0005886">
    <property type="term" value="C:plasma membrane"/>
    <property type="evidence" value="ECO:0007669"/>
    <property type="project" value="TreeGrafter"/>
</dbReference>
<comment type="caution">
    <text evidence="2">The sequence shown here is derived from an EMBL/GenBank/DDBJ whole genome shotgun (WGS) entry which is preliminary data.</text>
</comment>
<dbReference type="PANTHER" id="PTHR32063">
    <property type="match status" value="1"/>
</dbReference>
<feature type="transmembrane region" description="Helical" evidence="1">
    <location>
        <begin position="968"/>
        <end position="988"/>
    </location>
</feature>
<keyword evidence="1" id="KW-0812">Transmembrane</keyword>
<feature type="transmembrane region" description="Helical" evidence="1">
    <location>
        <begin position="341"/>
        <end position="358"/>
    </location>
</feature>
<dbReference type="SUPFAM" id="SSF82714">
    <property type="entry name" value="Multidrug efflux transporter AcrB TolC docking domain, DN and DC subdomains"/>
    <property type="match status" value="2"/>
</dbReference>
<proteinExistence type="predicted"/>
<dbReference type="InterPro" id="IPR027463">
    <property type="entry name" value="AcrB_DN_DC_subdom"/>
</dbReference>
<keyword evidence="1" id="KW-0472">Membrane</keyword>
<gene>
    <name evidence="2" type="primary">bepG_1</name>
    <name evidence="2" type="ORF">Pla52n_30560</name>
</gene>
<dbReference type="SUPFAM" id="SSF82866">
    <property type="entry name" value="Multidrug efflux transporter AcrB transmembrane domain"/>
    <property type="match status" value="2"/>
</dbReference>
<evidence type="ECO:0000313" key="3">
    <source>
        <dbReference type="Proteomes" id="UP000320176"/>
    </source>
</evidence>
<feature type="transmembrane region" description="Helical" evidence="1">
    <location>
        <begin position="871"/>
        <end position="889"/>
    </location>
</feature>
<feature type="transmembrane region" description="Helical" evidence="1">
    <location>
        <begin position="388"/>
        <end position="409"/>
    </location>
</feature>
<dbReference type="Gene3D" id="3.30.70.1440">
    <property type="entry name" value="Multidrug efflux transporter AcrB pore domain"/>
    <property type="match status" value="1"/>
</dbReference>
<organism evidence="2 3">
    <name type="scientific">Stieleria varia</name>
    <dbReference type="NCBI Taxonomy" id="2528005"/>
    <lineage>
        <taxon>Bacteria</taxon>
        <taxon>Pseudomonadati</taxon>
        <taxon>Planctomycetota</taxon>
        <taxon>Planctomycetia</taxon>
        <taxon>Pirellulales</taxon>
        <taxon>Pirellulaceae</taxon>
        <taxon>Stieleria</taxon>
    </lineage>
</organism>
<dbReference type="RefSeq" id="WP_146520332.1">
    <property type="nucleotide sequence ID" value="NZ_CP151726.1"/>
</dbReference>
<reference evidence="2 3" key="1">
    <citation type="submission" date="2019-02" db="EMBL/GenBank/DDBJ databases">
        <title>Deep-cultivation of Planctomycetes and their phenomic and genomic characterization uncovers novel biology.</title>
        <authorList>
            <person name="Wiegand S."/>
            <person name="Jogler M."/>
            <person name="Boedeker C."/>
            <person name="Pinto D."/>
            <person name="Vollmers J."/>
            <person name="Rivas-Marin E."/>
            <person name="Kohn T."/>
            <person name="Peeters S.H."/>
            <person name="Heuer A."/>
            <person name="Rast P."/>
            <person name="Oberbeckmann S."/>
            <person name="Bunk B."/>
            <person name="Jeske O."/>
            <person name="Meyerdierks A."/>
            <person name="Storesund J.E."/>
            <person name="Kallscheuer N."/>
            <person name="Luecker S."/>
            <person name="Lage O.M."/>
            <person name="Pohl T."/>
            <person name="Merkel B.J."/>
            <person name="Hornburger P."/>
            <person name="Mueller R.-W."/>
            <person name="Bruemmer F."/>
            <person name="Labrenz M."/>
            <person name="Spormann A.M."/>
            <person name="Op Den Camp H."/>
            <person name="Overmann J."/>
            <person name="Amann R."/>
            <person name="Jetten M.S.M."/>
            <person name="Mascher T."/>
            <person name="Medema M.H."/>
            <person name="Devos D.P."/>
            <person name="Kaster A.-K."/>
            <person name="Ovreas L."/>
            <person name="Rohde M."/>
            <person name="Galperin M.Y."/>
            <person name="Jogler C."/>
        </authorList>
    </citation>
    <scope>NUCLEOTIDE SEQUENCE [LARGE SCALE GENOMIC DNA]</scope>
    <source>
        <strain evidence="2 3">Pla52n</strain>
    </source>
</reference>
<dbReference type="OrthoDB" id="9757876at2"/>
<keyword evidence="1" id="KW-1133">Transmembrane helix</keyword>
<sequence length="1026" mass="111423">MSTLFFDNRRILILSIALILVAGLASLMVLPRMEDPLLTPRAATITTLLPGAAAERVESQVTEKIEQELKEIEEIKELSSVSRPGVSFIAIELQDNVTKEQSSQVWSRIRDKADDAKLELPTAASRPEFDRLDIKAYASIVALRWESDDPPRYGVLRRLLKVLKDRIDAVPGTEQSDLYGAPQEEVVVSIRPEAAASMNLTAEQVSLAIGGSDAKVSAGQMRGSSDDMRLEVSGELDTLTRLSHIPIRVNKNGSIVELADIAMIERSVRTPVESKVLLDNKTAVALAVYVEPEIRLDRWNATVQQILTQFETELPRGVALDVVFEQNTYVENRMTTLRNNLLYSAAAVFVVIAILMGIRSAAIISMALPFGALCILFLMYVLDIPIHQMSITGLIISLGLMIDNAIVVVDEVGKKLSAGRSRRAAVSETVSFLFAPLLGSTLTTILSFGPIALMPGPSGEFVGSIAVVAILSVGTSLALALTLIVTLAGILLRAKAIDEDSAVGEQNRPWYRRIYVACLSASFRVPVLGAMIAIGVSVAGFAGFPELQEQFFPPADRNQFQIELDLPGTGSIAETESMAKRIREELLRDEDIERVSWFLGESAPPFYYNIIPDRKNDAGYGQAIVDCKGRTRTRDTIQRVQERLNQSFPSVSCLVRQLEQGPPFSAPIEYQIFGPDPEKLVALGEQVRLVLTKTPDVIHTRSDFSESIPKITFAIDEQQARLAGLNQITIASELNSMLEGVTGGSILEATEELPVRVRVSNDQRADLNQIASIDLLNTAMTTDSLSGSQYRGIPLSAISEMKLSLETGSITRLNGTRMNEVQAYIRAGVLPSQVQADFQERLTESGFTLPAGYHASFAGAQSERNDAVGNLMVNGAILFTLMIATIVIATQSFRLAAILFVVAGLSVGFAIGSLWMLQMSFGFMCIVGIMGMIGIAVNDSIVVLAALKELPPGEGRNRRTVGECVADNTRHVITTTATTIVGFLPLILSGGEFWPPLAICIAGGVLGATLLALLFVPSVYLLIYRK</sequence>
<feature type="transmembrane region" description="Helical" evidence="1">
    <location>
        <begin position="921"/>
        <end position="947"/>
    </location>
</feature>
<dbReference type="Proteomes" id="UP000320176">
    <property type="component" value="Unassembled WGS sequence"/>
</dbReference>
<dbReference type="AlphaFoldDB" id="A0A5C6B0B1"/>
<protein>
    <submittedName>
        <fullName evidence="2">Efflux pump membrane transporter BepG</fullName>
    </submittedName>
</protein>
<dbReference type="PANTHER" id="PTHR32063:SF18">
    <property type="entry name" value="CATION EFFLUX SYSTEM PROTEIN"/>
    <property type="match status" value="1"/>
</dbReference>
<feature type="transmembrane region" description="Helical" evidence="1">
    <location>
        <begin position="896"/>
        <end position="915"/>
    </location>
</feature>
<evidence type="ECO:0000313" key="2">
    <source>
        <dbReference type="EMBL" id="TWU05011.1"/>
    </source>
</evidence>
<accession>A0A5C6B0B1</accession>
<dbReference type="PRINTS" id="PR00702">
    <property type="entry name" value="ACRIFLAVINRP"/>
</dbReference>
<dbReference type="Pfam" id="PF00873">
    <property type="entry name" value="ACR_tran"/>
    <property type="match status" value="1"/>
</dbReference>
<evidence type="ECO:0000256" key="1">
    <source>
        <dbReference type="SAM" id="Phobius"/>
    </source>
</evidence>
<dbReference type="Gene3D" id="3.30.70.1430">
    <property type="entry name" value="Multidrug efflux transporter AcrB pore domain"/>
    <property type="match status" value="2"/>
</dbReference>
<feature type="transmembrane region" description="Helical" evidence="1">
    <location>
        <begin position="430"/>
        <end position="453"/>
    </location>
</feature>
<feature type="transmembrane region" description="Helical" evidence="1">
    <location>
        <begin position="994"/>
        <end position="1023"/>
    </location>
</feature>
<dbReference type="Gene3D" id="1.20.1640.10">
    <property type="entry name" value="Multidrug efflux transporter AcrB transmembrane domain"/>
    <property type="match status" value="2"/>
</dbReference>